<gene>
    <name evidence="1" type="ORF">BBRV_LOCUS60082</name>
</gene>
<proteinExistence type="predicted"/>
<evidence type="ECO:0008006" key="2">
    <source>
        <dbReference type="Google" id="ProtNLM"/>
    </source>
</evidence>
<accession>A0A6V7JTF3</accession>
<organism evidence="1">
    <name type="scientific">Bracon brevicornis</name>
    <dbReference type="NCBI Taxonomy" id="1563983"/>
    <lineage>
        <taxon>Eukaryota</taxon>
        <taxon>Metazoa</taxon>
        <taxon>Ecdysozoa</taxon>
        <taxon>Arthropoda</taxon>
        <taxon>Hexapoda</taxon>
        <taxon>Insecta</taxon>
        <taxon>Pterygota</taxon>
        <taxon>Neoptera</taxon>
        <taxon>Endopterygota</taxon>
        <taxon>Hymenoptera</taxon>
        <taxon>Apocrita</taxon>
        <taxon>Ichneumonoidea</taxon>
        <taxon>Braconidae</taxon>
        <taxon>Braconinae</taxon>
        <taxon>Bracon</taxon>
    </lineage>
</organism>
<protein>
    <recommendedName>
        <fullName evidence="2">Retrotransposon gag domain-containing protein</fullName>
    </recommendedName>
</protein>
<evidence type="ECO:0000313" key="1">
    <source>
        <dbReference type="EMBL" id="CAD1554748.1"/>
    </source>
</evidence>
<reference evidence="1" key="1">
    <citation type="submission" date="2020-07" db="EMBL/GenBank/DDBJ databases">
        <authorList>
            <person name="Ferguson B K."/>
        </authorList>
    </citation>
    <scope>NUCLEOTIDE SEQUENCE</scope>
    <source>
        <strain evidence="1">L06</strain>
    </source>
</reference>
<dbReference type="EMBL" id="CADCXW020000021">
    <property type="protein sequence ID" value="CAD1554748.1"/>
    <property type="molecule type" value="Genomic_DNA"/>
</dbReference>
<sequence>MDKLKSESNSKDLLDVIDPTVNALINLDEQTILKGRQTVREIITGRLDDKYYKKVLNIKDPSSILQSLKDSKKVENNVTHTSVRAKLHQLKLQPNEAIGDYCKKFDNIVTEYENCDNAVPLTEEEKSSAFYQAISNAVPEIRAADLIHRKTAKTSITIDELKSFLLELEADKKTDVTQISQTNPTANQA</sequence>
<dbReference type="AlphaFoldDB" id="A0A6V7JTF3"/>
<name>A0A6V7JTF3_9HYME</name>